<accession>A0A1S8A5A2</accession>
<comment type="subcellular location">
    <subcellularLocation>
        <location evidence="1">Membrane</location>
        <topology evidence="1">Multi-pass membrane protein</topology>
    </subcellularLocation>
</comment>
<organism evidence="7">
    <name type="scientific">Rosellinia necatrix</name>
    <name type="common">White root-rot fungus</name>
    <dbReference type="NCBI Taxonomy" id="77044"/>
    <lineage>
        <taxon>Eukaryota</taxon>
        <taxon>Fungi</taxon>
        <taxon>Dikarya</taxon>
        <taxon>Ascomycota</taxon>
        <taxon>Pezizomycotina</taxon>
        <taxon>Sordariomycetes</taxon>
        <taxon>Xylariomycetidae</taxon>
        <taxon>Xylariales</taxon>
        <taxon>Xylariaceae</taxon>
        <taxon>Rosellinia</taxon>
    </lineage>
</organism>
<gene>
    <name evidence="7" type="ORF">SAMD00023353_0401670</name>
</gene>
<protein>
    <submittedName>
        <fullName evidence="7">Putative MFS allantoate transporter</fullName>
    </submittedName>
</protein>
<evidence type="ECO:0000256" key="4">
    <source>
        <dbReference type="ARBA" id="ARBA00022989"/>
    </source>
</evidence>
<evidence type="ECO:0000256" key="5">
    <source>
        <dbReference type="ARBA" id="ARBA00023136"/>
    </source>
</evidence>
<evidence type="ECO:0000256" key="3">
    <source>
        <dbReference type="ARBA" id="ARBA00022692"/>
    </source>
</evidence>
<dbReference type="Proteomes" id="UP000054516">
    <property type="component" value="Unassembled WGS sequence"/>
</dbReference>
<name>A0A1S8A5A2_ROSNE</name>
<keyword evidence="8" id="KW-1185">Reference proteome</keyword>
<keyword evidence="5" id="KW-0472">Membrane</keyword>
<keyword evidence="2" id="KW-0813">Transport</keyword>
<sequence length="126" mass="13659">MSADQGMASSERGSTEKGTGVSHEPRAPEIKAMPKNVAGNDPDEALKLVTAHAGETIVLSAEEQAKLLKKIDFHMMPLLCVVYGLNYLDKTTLSYASIMGLKTDLNIGGMVYPQLQTPRTDHSDRI</sequence>
<dbReference type="GO" id="GO:0016020">
    <property type="term" value="C:membrane"/>
    <property type="evidence" value="ECO:0007669"/>
    <property type="project" value="UniProtKB-SubCell"/>
</dbReference>
<reference evidence="7" key="1">
    <citation type="submission" date="2016-03" db="EMBL/GenBank/DDBJ databases">
        <title>Draft genome sequence of Rosellinia necatrix.</title>
        <authorList>
            <person name="Kanematsu S."/>
        </authorList>
    </citation>
    <scope>NUCLEOTIDE SEQUENCE [LARGE SCALE GENOMIC DNA]</scope>
    <source>
        <strain evidence="7">W97</strain>
    </source>
</reference>
<keyword evidence="4" id="KW-1133">Transmembrane helix</keyword>
<evidence type="ECO:0000256" key="1">
    <source>
        <dbReference type="ARBA" id="ARBA00004141"/>
    </source>
</evidence>
<dbReference type="OrthoDB" id="6730379at2759"/>
<evidence type="ECO:0000256" key="6">
    <source>
        <dbReference type="SAM" id="MobiDB-lite"/>
    </source>
</evidence>
<evidence type="ECO:0000256" key="2">
    <source>
        <dbReference type="ARBA" id="ARBA00022448"/>
    </source>
</evidence>
<dbReference type="PANTHER" id="PTHR43791">
    <property type="entry name" value="PERMEASE-RELATED"/>
    <property type="match status" value="1"/>
</dbReference>
<evidence type="ECO:0000313" key="8">
    <source>
        <dbReference type="Proteomes" id="UP000054516"/>
    </source>
</evidence>
<proteinExistence type="predicted"/>
<dbReference type="GO" id="GO:0022857">
    <property type="term" value="F:transmembrane transporter activity"/>
    <property type="evidence" value="ECO:0007669"/>
    <property type="project" value="TreeGrafter"/>
</dbReference>
<dbReference type="AlphaFoldDB" id="A0A1S8A5A2"/>
<dbReference type="EMBL" id="DF977449">
    <property type="protein sequence ID" value="GAW25286.1"/>
    <property type="molecule type" value="Genomic_DNA"/>
</dbReference>
<evidence type="ECO:0000313" key="7">
    <source>
        <dbReference type="EMBL" id="GAW25286.1"/>
    </source>
</evidence>
<dbReference type="PANTHER" id="PTHR43791:SF1">
    <property type="entry name" value="ALLANTOATE PERMEASE"/>
    <property type="match status" value="1"/>
</dbReference>
<feature type="region of interest" description="Disordered" evidence="6">
    <location>
        <begin position="1"/>
        <end position="38"/>
    </location>
</feature>
<keyword evidence="3" id="KW-0812">Transmembrane</keyword>